<evidence type="ECO:0000256" key="3">
    <source>
        <dbReference type="ARBA" id="ARBA00004496"/>
    </source>
</evidence>
<dbReference type="GO" id="GO:0005524">
    <property type="term" value="F:ATP binding"/>
    <property type="evidence" value="ECO:0007669"/>
    <property type="project" value="UniProtKB-UniRule"/>
</dbReference>
<keyword evidence="11 16" id="KW-0067">ATP-binding</keyword>
<keyword evidence="9 16" id="KW-0547">Nucleotide-binding</keyword>
<dbReference type="Proteomes" id="UP000488299">
    <property type="component" value="Unassembled WGS sequence"/>
</dbReference>
<dbReference type="GO" id="GO:0005737">
    <property type="term" value="C:cytoplasm"/>
    <property type="evidence" value="ECO:0007669"/>
    <property type="project" value="UniProtKB-SubCell"/>
</dbReference>
<comment type="catalytic activity">
    <reaction evidence="1 16">
        <text>(R)-pantothenate + ATP = (R)-4'-phosphopantothenate + ADP + H(+)</text>
        <dbReference type="Rhea" id="RHEA:16373"/>
        <dbReference type="ChEBI" id="CHEBI:10986"/>
        <dbReference type="ChEBI" id="CHEBI:15378"/>
        <dbReference type="ChEBI" id="CHEBI:29032"/>
        <dbReference type="ChEBI" id="CHEBI:30616"/>
        <dbReference type="ChEBI" id="CHEBI:456216"/>
        <dbReference type="EC" id="2.7.1.33"/>
    </reaction>
</comment>
<evidence type="ECO:0000256" key="11">
    <source>
        <dbReference type="ARBA" id="ARBA00022840"/>
    </source>
</evidence>
<comment type="caution">
    <text evidence="17">The sequence shown here is derived from an EMBL/GenBank/DDBJ whole genome shotgun (WGS) entry which is preliminary data.</text>
</comment>
<proteinExistence type="inferred from homology"/>
<dbReference type="InterPro" id="IPR004619">
    <property type="entry name" value="Type_III_PanK"/>
</dbReference>
<keyword evidence="13 16" id="KW-0173">Coenzyme A biosynthesis</keyword>
<gene>
    <name evidence="16" type="primary">coaX</name>
    <name evidence="17" type="ORF">F5984_19540</name>
</gene>
<evidence type="ECO:0000256" key="5">
    <source>
        <dbReference type="ARBA" id="ARBA00011738"/>
    </source>
</evidence>
<dbReference type="GO" id="GO:0046872">
    <property type="term" value="F:metal ion binding"/>
    <property type="evidence" value="ECO:0007669"/>
    <property type="project" value="UniProtKB-KW"/>
</dbReference>
<evidence type="ECO:0000256" key="14">
    <source>
        <dbReference type="ARBA" id="ARBA00038036"/>
    </source>
</evidence>
<comment type="subunit">
    <text evidence="5 16">Homodimer.</text>
</comment>
<dbReference type="InterPro" id="IPR043129">
    <property type="entry name" value="ATPase_NBD"/>
</dbReference>
<evidence type="ECO:0000256" key="8">
    <source>
        <dbReference type="ARBA" id="ARBA00022679"/>
    </source>
</evidence>
<keyword evidence="16" id="KW-0479">Metal-binding</keyword>
<evidence type="ECO:0000256" key="2">
    <source>
        <dbReference type="ARBA" id="ARBA00001958"/>
    </source>
</evidence>
<protein>
    <recommendedName>
        <fullName evidence="15 16">Type III pantothenate kinase</fullName>
        <ecNumber evidence="6 16">2.7.1.33</ecNumber>
    </recommendedName>
    <alternativeName>
        <fullName evidence="16">PanK-III</fullName>
    </alternativeName>
    <alternativeName>
        <fullName evidence="16">Pantothenic acid kinase</fullName>
    </alternativeName>
</protein>
<comment type="cofactor">
    <cofactor evidence="2">
        <name>K(+)</name>
        <dbReference type="ChEBI" id="CHEBI:29103"/>
    </cofactor>
</comment>
<comment type="function">
    <text evidence="16">Catalyzes the phosphorylation of pantothenate (Pan), the first step in CoA biosynthesis.</text>
</comment>
<evidence type="ECO:0000256" key="6">
    <source>
        <dbReference type="ARBA" id="ARBA00012102"/>
    </source>
</evidence>
<evidence type="ECO:0000313" key="17">
    <source>
        <dbReference type="EMBL" id="KAB7727954.1"/>
    </source>
</evidence>
<evidence type="ECO:0000256" key="4">
    <source>
        <dbReference type="ARBA" id="ARBA00005225"/>
    </source>
</evidence>
<dbReference type="SUPFAM" id="SSF53067">
    <property type="entry name" value="Actin-like ATPase domain"/>
    <property type="match status" value="2"/>
</dbReference>
<comment type="pathway">
    <text evidence="4 16">Cofactor biosynthesis; coenzyme A biosynthesis; CoA from (R)-pantothenate: step 1/5.</text>
</comment>
<feature type="binding site" evidence="16">
    <location>
        <position position="85"/>
    </location>
    <ligand>
        <name>substrate</name>
    </ligand>
</feature>
<comment type="subcellular location">
    <subcellularLocation>
        <location evidence="3 16">Cytoplasm</location>
    </subcellularLocation>
</comment>
<name>A0A7J5TUY0_9BACT</name>
<evidence type="ECO:0000256" key="1">
    <source>
        <dbReference type="ARBA" id="ARBA00001206"/>
    </source>
</evidence>
<comment type="cofactor">
    <cofactor evidence="16">
        <name>NH4(+)</name>
        <dbReference type="ChEBI" id="CHEBI:28938"/>
    </cofactor>
    <cofactor evidence="16">
        <name>K(+)</name>
        <dbReference type="ChEBI" id="CHEBI:29103"/>
    </cofactor>
    <text evidence="16">A monovalent cation. Ammonium or potassium.</text>
</comment>
<dbReference type="HAMAP" id="MF_01274">
    <property type="entry name" value="Pantothen_kinase_3"/>
    <property type="match status" value="1"/>
</dbReference>
<keyword evidence="10 16" id="KW-0418">Kinase</keyword>
<evidence type="ECO:0000256" key="15">
    <source>
        <dbReference type="ARBA" id="ARBA00040883"/>
    </source>
</evidence>
<evidence type="ECO:0000256" key="10">
    <source>
        <dbReference type="ARBA" id="ARBA00022777"/>
    </source>
</evidence>
<evidence type="ECO:0000256" key="16">
    <source>
        <dbReference type="HAMAP-Rule" id="MF_01274"/>
    </source>
</evidence>
<dbReference type="Pfam" id="PF03309">
    <property type="entry name" value="Pan_kinase"/>
    <property type="match status" value="1"/>
</dbReference>
<feature type="binding site" evidence="16">
    <location>
        <position position="175"/>
    </location>
    <ligand>
        <name>substrate</name>
    </ligand>
</feature>
<keyword evidence="8 16" id="KW-0808">Transferase</keyword>
<feature type="binding site" evidence="16">
    <location>
        <begin position="92"/>
        <end position="95"/>
    </location>
    <ligand>
        <name>substrate</name>
    </ligand>
</feature>
<dbReference type="AlphaFoldDB" id="A0A7J5TUY0"/>
<evidence type="ECO:0000256" key="9">
    <source>
        <dbReference type="ARBA" id="ARBA00022741"/>
    </source>
</evidence>
<evidence type="ECO:0000256" key="13">
    <source>
        <dbReference type="ARBA" id="ARBA00022993"/>
    </source>
</evidence>
<organism evidence="17 18">
    <name type="scientific">Rudanella paleaurantiibacter</name>
    <dbReference type="NCBI Taxonomy" id="2614655"/>
    <lineage>
        <taxon>Bacteria</taxon>
        <taxon>Pseudomonadati</taxon>
        <taxon>Bacteroidota</taxon>
        <taxon>Cytophagia</taxon>
        <taxon>Cytophagales</taxon>
        <taxon>Cytophagaceae</taxon>
        <taxon>Rudanella</taxon>
    </lineage>
</organism>
<accession>A0A7J5TUY0</accession>
<feature type="active site" description="Proton acceptor" evidence="16">
    <location>
        <position position="94"/>
    </location>
</feature>
<dbReference type="PANTHER" id="PTHR34265:SF1">
    <property type="entry name" value="TYPE III PANTOTHENATE KINASE"/>
    <property type="match status" value="1"/>
</dbReference>
<dbReference type="RefSeq" id="WP_152125905.1">
    <property type="nucleotide sequence ID" value="NZ_WELI01000009.1"/>
</dbReference>
<dbReference type="EC" id="2.7.1.33" evidence="6 16"/>
<evidence type="ECO:0000256" key="12">
    <source>
        <dbReference type="ARBA" id="ARBA00022958"/>
    </source>
</evidence>
<dbReference type="UniPathway" id="UPA00241">
    <property type="reaction ID" value="UER00352"/>
</dbReference>
<evidence type="ECO:0000256" key="7">
    <source>
        <dbReference type="ARBA" id="ARBA00022490"/>
    </source>
</evidence>
<feature type="binding site" evidence="16">
    <location>
        <begin position="6"/>
        <end position="13"/>
    </location>
    <ligand>
        <name>ATP</name>
        <dbReference type="ChEBI" id="CHEBI:30616"/>
    </ligand>
</feature>
<dbReference type="GO" id="GO:0015937">
    <property type="term" value="P:coenzyme A biosynthetic process"/>
    <property type="evidence" value="ECO:0007669"/>
    <property type="project" value="UniProtKB-UniRule"/>
</dbReference>
<reference evidence="17 18" key="1">
    <citation type="submission" date="2019-10" db="EMBL/GenBank/DDBJ databases">
        <title>Rudanella paleaurantiibacter sp. nov., isolated from sludge.</title>
        <authorList>
            <person name="Xu S.Q."/>
        </authorList>
    </citation>
    <scope>NUCLEOTIDE SEQUENCE [LARGE SCALE GENOMIC DNA]</scope>
    <source>
        <strain evidence="17 18">HX-22-17</strain>
    </source>
</reference>
<feature type="binding site" evidence="16">
    <location>
        <position position="115"/>
    </location>
    <ligand>
        <name>K(+)</name>
        <dbReference type="ChEBI" id="CHEBI:29103"/>
    </ligand>
</feature>
<comment type="similarity">
    <text evidence="14 16">Belongs to the type III pantothenate kinase family.</text>
</comment>
<dbReference type="GO" id="GO:0004594">
    <property type="term" value="F:pantothenate kinase activity"/>
    <property type="evidence" value="ECO:0007669"/>
    <property type="project" value="UniProtKB-UniRule"/>
</dbReference>
<dbReference type="CDD" id="cd24015">
    <property type="entry name" value="ASKHA_NBD_PanK-III"/>
    <property type="match status" value="1"/>
</dbReference>
<dbReference type="NCBIfam" id="TIGR00671">
    <property type="entry name" value="baf"/>
    <property type="match status" value="1"/>
</dbReference>
<keyword evidence="7 16" id="KW-0963">Cytoplasm</keyword>
<dbReference type="EMBL" id="WELI01000009">
    <property type="protein sequence ID" value="KAB7727954.1"/>
    <property type="molecule type" value="Genomic_DNA"/>
</dbReference>
<keyword evidence="12 16" id="KW-0630">Potassium</keyword>
<keyword evidence="18" id="KW-1185">Reference proteome</keyword>
<dbReference type="PANTHER" id="PTHR34265">
    <property type="entry name" value="TYPE III PANTOTHENATE KINASE"/>
    <property type="match status" value="1"/>
</dbReference>
<evidence type="ECO:0000313" key="18">
    <source>
        <dbReference type="Proteomes" id="UP000488299"/>
    </source>
</evidence>
<sequence>MNVAIDWGNTRLKAGWFSQDKLVRTAQFVSVDELAQALAQQPANAGIVSSTSYPAETLPPLLQVACVEQWVFLDGQTPVPIQKAYDTPHTLGADRVAAAVGAMHLYPNEDCLILDLGTCITADRLDRAGVFQGGLIAPGLRMRLQAMHEFTARLPLLEIDRANPPAWPRLDARNTREAMLSGALNGMRLELDGIVAEYRLEYPAGRVLVCGGDGPLFESRLKPPIFAVPPLVLWGLNRILHYNVKKLPANP</sequence>
<feature type="binding site" evidence="16">
    <location>
        <position position="118"/>
    </location>
    <ligand>
        <name>ATP</name>
        <dbReference type="ChEBI" id="CHEBI:30616"/>
    </ligand>
</feature>
<dbReference type="Gene3D" id="3.30.420.40">
    <property type="match status" value="1"/>
</dbReference>